<dbReference type="Proteomes" id="UP000294862">
    <property type="component" value="Unassembled WGS sequence"/>
</dbReference>
<dbReference type="Gene3D" id="2.60.40.10">
    <property type="entry name" value="Immunoglobulins"/>
    <property type="match status" value="1"/>
</dbReference>
<comment type="caution">
    <text evidence="6">The sequence shown here is derived from an EMBL/GenBank/DDBJ whole genome shotgun (WGS) entry which is preliminary data.</text>
</comment>
<reference evidence="6 7" key="1">
    <citation type="journal article" date="2015" name="Stand. Genomic Sci.">
        <title>Genomic Encyclopedia of Bacterial and Archaeal Type Strains, Phase III: the genomes of soil and plant-associated and newly described type strains.</title>
        <authorList>
            <person name="Whitman W.B."/>
            <person name="Woyke T."/>
            <person name="Klenk H.P."/>
            <person name="Zhou Y."/>
            <person name="Lilburn T.G."/>
            <person name="Beck B.J."/>
            <person name="De Vos P."/>
            <person name="Vandamme P."/>
            <person name="Eisen J.A."/>
            <person name="Garrity G."/>
            <person name="Hugenholtz P."/>
            <person name="Kyrpides N.C."/>
        </authorList>
    </citation>
    <scope>NUCLEOTIDE SEQUENCE [LARGE SCALE GENOMIC DNA]</scope>
    <source>
        <strain evidence="6 7">A3</strain>
    </source>
</reference>
<dbReference type="EMBL" id="SLWQ01000003">
    <property type="protein sequence ID" value="TCO41104.1"/>
    <property type="molecule type" value="Genomic_DNA"/>
</dbReference>
<dbReference type="OrthoDB" id="9815730at2"/>
<evidence type="ECO:0000259" key="5">
    <source>
        <dbReference type="Pfam" id="PF19190"/>
    </source>
</evidence>
<evidence type="ECO:0000256" key="3">
    <source>
        <dbReference type="SAM" id="SignalP"/>
    </source>
</evidence>
<organism evidence="6 7">
    <name type="scientific">Dokdonella fugitiva</name>
    <dbReference type="NCBI Taxonomy" id="328517"/>
    <lineage>
        <taxon>Bacteria</taxon>
        <taxon>Pseudomonadati</taxon>
        <taxon>Pseudomonadota</taxon>
        <taxon>Gammaproteobacteria</taxon>
        <taxon>Lysobacterales</taxon>
        <taxon>Rhodanobacteraceae</taxon>
        <taxon>Dokdonella</taxon>
    </lineage>
</organism>
<sequence length="249" mass="24574">MRRTVLAVAATLVSAPAFAAIHDVSVGGAAGLAYSPSSLTISAGDTVRFTNAGGFHNVVSDDDAITEFRCAAGCDGEGGNGSPTSSLWVAEVTFPTAGTIGYHCEVHGSSGGLGMAGTIVVEAAALPIVEVAPGEVSGSAEAGGSASTGFELANTGGATLDWTLDTSSTGCSAPVDVPWIVLAPTSGSITPGATAASIDVTLDASSLTPGAYNANICVHSNDAVHDPLTLPVSFTVNTPDLIFENGFDG</sequence>
<dbReference type="GO" id="GO:0009055">
    <property type="term" value="F:electron transfer activity"/>
    <property type="evidence" value="ECO:0007669"/>
    <property type="project" value="InterPro"/>
</dbReference>
<gene>
    <name evidence="6" type="ORF">EV148_10323</name>
</gene>
<feature type="chain" id="PRO_5020279733" evidence="3">
    <location>
        <begin position="20"/>
        <end position="249"/>
    </location>
</feature>
<dbReference type="InterPro" id="IPR008972">
    <property type="entry name" value="Cupredoxin"/>
</dbReference>
<evidence type="ECO:0000256" key="2">
    <source>
        <dbReference type="ARBA" id="ARBA00023008"/>
    </source>
</evidence>
<evidence type="ECO:0000313" key="6">
    <source>
        <dbReference type="EMBL" id="TCO41104.1"/>
    </source>
</evidence>
<dbReference type="InterPro" id="IPR000923">
    <property type="entry name" value="BlueCu_1"/>
</dbReference>
<dbReference type="Gene3D" id="2.60.40.420">
    <property type="entry name" value="Cupredoxins - blue copper proteins"/>
    <property type="match status" value="1"/>
</dbReference>
<dbReference type="RefSeq" id="WP_131995633.1">
    <property type="nucleotide sequence ID" value="NZ_JACGXM010000012.1"/>
</dbReference>
<keyword evidence="2" id="KW-0186">Copper</keyword>
<dbReference type="Pfam" id="PF00127">
    <property type="entry name" value="Copper-bind"/>
    <property type="match status" value="1"/>
</dbReference>
<dbReference type="InterPro" id="IPR024361">
    <property type="entry name" value="BACON"/>
</dbReference>
<proteinExistence type="predicted"/>
<evidence type="ECO:0000259" key="4">
    <source>
        <dbReference type="Pfam" id="PF00127"/>
    </source>
</evidence>
<accession>A0A4R2I9K4</accession>
<dbReference type="AlphaFoldDB" id="A0A4R2I9K4"/>
<feature type="signal peptide" evidence="3">
    <location>
        <begin position="1"/>
        <end position="19"/>
    </location>
</feature>
<keyword evidence="3" id="KW-0732">Signal</keyword>
<dbReference type="Pfam" id="PF19190">
    <property type="entry name" value="BACON_2"/>
    <property type="match status" value="1"/>
</dbReference>
<feature type="domain" description="Blue (type 1) copper" evidence="4">
    <location>
        <begin position="27"/>
        <end position="122"/>
    </location>
</feature>
<protein>
    <submittedName>
        <fullName evidence="6">Plastocyanin</fullName>
    </submittedName>
</protein>
<feature type="domain" description="BACON" evidence="5">
    <location>
        <begin position="130"/>
        <end position="224"/>
    </location>
</feature>
<evidence type="ECO:0000313" key="7">
    <source>
        <dbReference type="Proteomes" id="UP000294862"/>
    </source>
</evidence>
<dbReference type="InterPro" id="IPR013783">
    <property type="entry name" value="Ig-like_fold"/>
</dbReference>
<dbReference type="GO" id="GO:0005507">
    <property type="term" value="F:copper ion binding"/>
    <property type="evidence" value="ECO:0007669"/>
    <property type="project" value="InterPro"/>
</dbReference>
<evidence type="ECO:0000256" key="1">
    <source>
        <dbReference type="ARBA" id="ARBA00022723"/>
    </source>
</evidence>
<name>A0A4R2I9K4_9GAMM</name>
<keyword evidence="1" id="KW-0479">Metal-binding</keyword>
<keyword evidence="7" id="KW-1185">Reference proteome</keyword>
<dbReference type="SUPFAM" id="SSF49503">
    <property type="entry name" value="Cupredoxins"/>
    <property type="match status" value="1"/>
</dbReference>